<evidence type="ECO:0000256" key="1">
    <source>
        <dbReference type="SAM" id="MobiDB-lite"/>
    </source>
</evidence>
<feature type="region of interest" description="Disordered" evidence="1">
    <location>
        <begin position="1"/>
        <end position="30"/>
    </location>
</feature>
<protein>
    <submittedName>
        <fullName evidence="2">Uncharacterized protein</fullName>
    </submittedName>
</protein>
<organism evidence="2 3">
    <name type="scientific">Mycena belliarum</name>
    <dbReference type="NCBI Taxonomy" id="1033014"/>
    <lineage>
        <taxon>Eukaryota</taxon>
        <taxon>Fungi</taxon>
        <taxon>Dikarya</taxon>
        <taxon>Basidiomycota</taxon>
        <taxon>Agaricomycotina</taxon>
        <taxon>Agaricomycetes</taxon>
        <taxon>Agaricomycetidae</taxon>
        <taxon>Agaricales</taxon>
        <taxon>Marasmiineae</taxon>
        <taxon>Mycenaceae</taxon>
        <taxon>Mycena</taxon>
    </lineage>
</organism>
<accession>A0AAD6U7X3</accession>
<dbReference type="EMBL" id="JARJCN010000026">
    <property type="protein sequence ID" value="KAJ7088482.1"/>
    <property type="molecule type" value="Genomic_DNA"/>
</dbReference>
<name>A0AAD6U7X3_9AGAR</name>
<keyword evidence="3" id="KW-1185">Reference proteome</keyword>
<feature type="compositionally biased region" description="Basic residues" evidence="1">
    <location>
        <begin position="260"/>
        <end position="283"/>
    </location>
</feature>
<evidence type="ECO:0000313" key="3">
    <source>
        <dbReference type="Proteomes" id="UP001222325"/>
    </source>
</evidence>
<feature type="region of interest" description="Disordered" evidence="1">
    <location>
        <begin position="235"/>
        <end position="283"/>
    </location>
</feature>
<dbReference type="Proteomes" id="UP001222325">
    <property type="component" value="Unassembled WGS sequence"/>
</dbReference>
<sequence length="283" mass="31609">MSSRLQATSYLVRRPLRRTPAPPHPPFPARIASRRCDIDIRRRAHPVDRARGIWKRSEILFLVVDSSPAQAEQGSKSPSYASAPHARGMWNAGTQSKLARRLGCFPLQRCQRSPLQPFPAATSSFYAATLPRCKFKLATLQAPTLHRCTAARFPRRKLPTFHRCTVASFYAAPPQAFDAAPLQASPLHRCKLPRCTAASLHRCNSKLHRRNPSPLRAATPHAFDFRRASSRRCTAAPPHASTFDAAPPQPFDANACRASVSKRPRRYSSSSFKRRSSSVRVKL</sequence>
<dbReference type="AlphaFoldDB" id="A0AAD6U7X3"/>
<comment type="caution">
    <text evidence="2">The sequence shown here is derived from an EMBL/GenBank/DDBJ whole genome shotgun (WGS) entry which is preliminary data.</text>
</comment>
<proteinExistence type="predicted"/>
<gene>
    <name evidence="2" type="ORF">B0H15DRAFT_949659</name>
</gene>
<evidence type="ECO:0000313" key="2">
    <source>
        <dbReference type="EMBL" id="KAJ7088482.1"/>
    </source>
</evidence>
<reference evidence="2" key="1">
    <citation type="submission" date="2023-03" db="EMBL/GenBank/DDBJ databases">
        <title>Massive genome expansion in bonnet fungi (Mycena s.s.) driven by repeated elements and novel gene families across ecological guilds.</title>
        <authorList>
            <consortium name="Lawrence Berkeley National Laboratory"/>
            <person name="Harder C.B."/>
            <person name="Miyauchi S."/>
            <person name="Viragh M."/>
            <person name="Kuo A."/>
            <person name="Thoen E."/>
            <person name="Andreopoulos B."/>
            <person name="Lu D."/>
            <person name="Skrede I."/>
            <person name="Drula E."/>
            <person name="Henrissat B."/>
            <person name="Morin E."/>
            <person name="Kohler A."/>
            <person name="Barry K."/>
            <person name="LaButti K."/>
            <person name="Morin E."/>
            <person name="Salamov A."/>
            <person name="Lipzen A."/>
            <person name="Mereny Z."/>
            <person name="Hegedus B."/>
            <person name="Baldrian P."/>
            <person name="Stursova M."/>
            <person name="Weitz H."/>
            <person name="Taylor A."/>
            <person name="Grigoriev I.V."/>
            <person name="Nagy L.G."/>
            <person name="Martin F."/>
            <person name="Kauserud H."/>
        </authorList>
    </citation>
    <scope>NUCLEOTIDE SEQUENCE</scope>
    <source>
        <strain evidence="2">CBHHK173m</strain>
    </source>
</reference>